<evidence type="ECO:0000256" key="1">
    <source>
        <dbReference type="ARBA" id="ARBA00004141"/>
    </source>
</evidence>
<keyword evidence="8" id="KW-1185">Reference proteome</keyword>
<evidence type="ECO:0000256" key="2">
    <source>
        <dbReference type="ARBA" id="ARBA00022692"/>
    </source>
</evidence>
<comment type="caution">
    <text evidence="7">The sequence shown here is derived from an EMBL/GenBank/DDBJ whole genome shotgun (WGS) entry which is preliminary data.</text>
</comment>
<dbReference type="EMBL" id="RCVM01000001">
    <property type="protein sequence ID" value="RLY05240.1"/>
    <property type="molecule type" value="Genomic_DNA"/>
</dbReference>
<evidence type="ECO:0000256" key="5">
    <source>
        <dbReference type="SAM" id="Phobius"/>
    </source>
</evidence>
<dbReference type="PANTHER" id="PTHR43229">
    <property type="entry name" value="NODULATION PROTEIN J"/>
    <property type="match status" value="1"/>
</dbReference>
<dbReference type="Pfam" id="PF12698">
    <property type="entry name" value="ABC2_membrane_3"/>
    <property type="match status" value="1"/>
</dbReference>
<dbReference type="PANTHER" id="PTHR43229:SF2">
    <property type="entry name" value="NODULATION PROTEIN J"/>
    <property type="match status" value="1"/>
</dbReference>
<protein>
    <recommendedName>
        <fullName evidence="6">ABC-2 type transporter transmembrane domain-containing protein</fullName>
    </recommendedName>
</protein>
<gene>
    <name evidence="7" type="ORF">EAF07_00635</name>
</gene>
<dbReference type="GO" id="GO:0140359">
    <property type="term" value="F:ABC-type transporter activity"/>
    <property type="evidence" value="ECO:0007669"/>
    <property type="project" value="InterPro"/>
</dbReference>
<name>A0A3L9E276_9STRE</name>
<dbReference type="InterPro" id="IPR013525">
    <property type="entry name" value="ABC2_TM"/>
</dbReference>
<dbReference type="Proteomes" id="UP000279194">
    <property type="component" value="Unassembled WGS sequence"/>
</dbReference>
<keyword evidence="4 5" id="KW-0472">Membrane</keyword>
<dbReference type="OrthoDB" id="63188at2"/>
<evidence type="ECO:0000313" key="7">
    <source>
        <dbReference type="EMBL" id="RLY05240.1"/>
    </source>
</evidence>
<organism evidence="7 8">
    <name type="scientific">Streptococcus hillyeri</name>
    <dbReference type="NCBI Taxonomy" id="2282420"/>
    <lineage>
        <taxon>Bacteria</taxon>
        <taxon>Bacillati</taxon>
        <taxon>Bacillota</taxon>
        <taxon>Bacilli</taxon>
        <taxon>Lactobacillales</taxon>
        <taxon>Streptococcaceae</taxon>
        <taxon>Streptococcus</taxon>
    </lineage>
</organism>
<evidence type="ECO:0000256" key="4">
    <source>
        <dbReference type="ARBA" id="ARBA00023136"/>
    </source>
</evidence>
<comment type="subcellular location">
    <subcellularLocation>
        <location evidence="1">Membrane</location>
        <topology evidence="1">Multi-pass membrane protein</topology>
    </subcellularLocation>
</comment>
<feature type="transmembrane region" description="Helical" evidence="5">
    <location>
        <begin position="20"/>
        <end position="43"/>
    </location>
</feature>
<evidence type="ECO:0000256" key="3">
    <source>
        <dbReference type="ARBA" id="ARBA00022989"/>
    </source>
</evidence>
<accession>A0A3L9E276</accession>
<dbReference type="AlphaFoldDB" id="A0A3L9E276"/>
<feature type="transmembrane region" description="Helical" evidence="5">
    <location>
        <begin position="55"/>
        <end position="74"/>
    </location>
</feature>
<keyword evidence="2 5" id="KW-0812">Transmembrane</keyword>
<dbReference type="InterPro" id="IPR051784">
    <property type="entry name" value="Nod_factor_ABC_transporter"/>
</dbReference>
<reference evidence="7 8" key="1">
    <citation type="submission" date="2018-10" db="EMBL/GenBank/DDBJ databases">
        <title>Streptococcus hillyeri sp. nov., isolated from equine tracheal sample.</title>
        <authorList>
            <person name="Macfadyen A.C."/>
            <person name="Waller A."/>
            <person name="Paterson G.K."/>
        </authorList>
    </citation>
    <scope>NUCLEOTIDE SEQUENCE [LARGE SCALE GENOMIC DNA]</scope>
    <source>
        <strain evidence="7 8">28462</strain>
    </source>
</reference>
<sequence length="134" mass="15137">MSISVVFTVGYVVKDIQMSLVEWVMSIVLILLGTFLMLPLGILLGQIKSSETLSLFSNLCYMGLAILGGLWYPMESFPAWLQKVTKLTPTHHFLNLLVSYYDKDFSWRSLAILTGYGIILLGIIALIKKRQDVY</sequence>
<evidence type="ECO:0000259" key="6">
    <source>
        <dbReference type="Pfam" id="PF12698"/>
    </source>
</evidence>
<keyword evidence="3 5" id="KW-1133">Transmembrane helix</keyword>
<evidence type="ECO:0000313" key="8">
    <source>
        <dbReference type="Proteomes" id="UP000279194"/>
    </source>
</evidence>
<proteinExistence type="predicted"/>
<dbReference type="GO" id="GO:0016020">
    <property type="term" value="C:membrane"/>
    <property type="evidence" value="ECO:0007669"/>
    <property type="project" value="UniProtKB-SubCell"/>
</dbReference>
<feature type="transmembrane region" description="Helical" evidence="5">
    <location>
        <begin position="105"/>
        <end position="127"/>
    </location>
</feature>
<feature type="domain" description="ABC-2 type transporter transmembrane" evidence="6">
    <location>
        <begin position="2"/>
        <end position="125"/>
    </location>
</feature>